<dbReference type="OrthoDB" id="497685at2"/>
<dbReference type="Proteomes" id="UP000239589">
    <property type="component" value="Unassembled WGS sequence"/>
</dbReference>
<feature type="transmembrane region" description="Helical" evidence="1">
    <location>
        <begin position="32"/>
        <end position="54"/>
    </location>
</feature>
<protein>
    <submittedName>
        <fullName evidence="2">C4-dicarboxylate ABC transporter</fullName>
    </submittedName>
</protein>
<gene>
    <name evidence="2" type="ORF">CUN59_05320</name>
</gene>
<dbReference type="AlphaFoldDB" id="A0A2S6CXA1"/>
<evidence type="ECO:0000313" key="2">
    <source>
        <dbReference type="EMBL" id="PPJ64332.1"/>
    </source>
</evidence>
<accession>A0A2S6CXA1</accession>
<comment type="caution">
    <text evidence="2">The sequence shown here is derived from an EMBL/GenBank/DDBJ whole genome shotgun (WGS) entry which is preliminary data.</text>
</comment>
<organism evidence="2 3">
    <name type="scientific">Cuspidothrix issatschenkoi CHARLIE-1</name>
    <dbReference type="NCBI Taxonomy" id="2052836"/>
    <lineage>
        <taxon>Bacteria</taxon>
        <taxon>Bacillati</taxon>
        <taxon>Cyanobacteriota</taxon>
        <taxon>Cyanophyceae</taxon>
        <taxon>Nostocales</taxon>
        <taxon>Aphanizomenonaceae</taxon>
        <taxon>Cuspidothrix</taxon>
    </lineage>
</organism>
<proteinExistence type="predicted"/>
<keyword evidence="1" id="KW-0812">Transmembrane</keyword>
<evidence type="ECO:0000256" key="1">
    <source>
        <dbReference type="SAM" id="Phobius"/>
    </source>
</evidence>
<reference evidence="2 3" key="1">
    <citation type="submission" date="2018-02" db="EMBL/GenBank/DDBJ databases">
        <title>Discovery of a pederin family compound in a non-symbiotic bloom-forming cyanobacterium.</title>
        <authorList>
            <person name="Kust A."/>
            <person name="Mares J."/>
            <person name="Jokela J."/>
            <person name="Urajova P."/>
            <person name="Hajek J."/>
            <person name="Saurav K."/>
            <person name="Voracova K."/>
            <person name="Fewer D.P."/>
            <person name="Haapaniemi E."/>
            <person name="Permi P."/>
            <person name="Rehakova K."/>
            <person name="Sivonen K."/>
            <person name="Hrouzek P."/>
        </authorList>
    </citation>
    <scope>NUCLEOTIDE SEQUENCE [LARGE SCALE GENOMIC DNA]</scope>
    <source>
        <strain evidence="2 3">CHARLIE-1</strain>
    </source>
</reference>
<dbReference type="RefSeq" id="WP_104386857.1">
    <property type="nucleotide sequence ID" value="NZ_PGEM01000030.1"/>
</dbReference>
<keyword evidence="1" id="KW-1133">Transmembrane helix</keyword>
<dbReference type="EMBL" id="PGEM01000030">
    <property type="protein sequence ID" value="PPJ64332.1"/>
    <property type="molecule type" value="Genomic_DNA"/>
</dbReference>
<keyword evidence="3" id="KW-1185">Reference proteome</keyword>
<name>A0A2S6CXA1_9CYAN</name>
<evidence type="ECO:0000313" key="3">
    <source>
        <dbReference type="Proteomes" id="UP000239589"/>
    </source>
</evidence>
<keyword evidence="1" id="KW-0472">Membrane</keyword>
<sequence>MSLFIYLLTPLGGVNSYCSLLRIAFDAIFGTLLFFKCLFSVLMFIFMLTLIFSLRNFPL</sequence>